<comment type="caution">
    <text evidence="7">The sequence shown here is derived from an EMBL/GenBank/DDBJ whole genome shotgun (WGS) entry which is preliminary data.</text>
</comment>
<dbReference type="Gene3D" id="1.20.1250.20">
    <property type="entry name" value="MFS general substrate transporter like domains"/>
    <property type="match status" value="1"/>
</dbReference>
<sequence>MENSQFSTSKLKFQPAKWELKIFETNKLLPAKWEFKFSRPIVCSQLGGNFKFLTPTNCHQLALVNVFLCQSHLFWLTNATFYLTQPENVPTATLEECALLGLFLETGKLLFSWPGGMLLDKYGSKKVTLIIGFINSLSWMMLVFCNSLNWVYIVRMLSGSALALNFCNYTSVIGELSSPEFRGIFSSIVLLVGRFAAVYQGTISVIFDSYKSLAVSAAILSLFFFPMTYFLIESPYFLMNEGKGERVRRSLEKLHPNASTSEIEEKLRQMKRLIESQKKAKIDASLWQIFTKKSYRKTVLRVCLINGFVQLSGAQIFTYYVTILLPSNRFVSNVSYPLIISLTTISAQLFWTAKIENFPRRILFLITCPLSSLLWISMGTIYFYDLQEQEFWKVIVYVDAIVIMAIMGALLLPLIDIISAELFPFNIKGKANACVFVSRSIFAIITLIMFDIMAQKFGNYASFYFYALTLSVLAVIVYFVLPETRGRSLIDLHFDSECENGRYLENTKLLDAEIYQNYDGTNSNGKLPTEK</sequence>
<feature type="transmembrane region" description="Helical" evidence="5">
    <location>
        <begin position="299"/>
        <end position="322"/>
    </location>
</feature>
<evidence type="ECO:0000256" key="5">
    <source>
        <dbReference type="SAM" id="Phobius"/>
    </source>
</evidence>
<name>A0AAN9TY71_9HEMI</name>
<evidence type="ECO:0000256" key="4">
    <source>
        <dbReference type="ARBA" id="ARBA00023136"/>
    </source>
</evidence>
<dbReference type="GO" id="GO:0016020">
    <property type="term" value="C:membrane"/>
    <property type="evidence" value="ECO:0007669"/>
    <property type="project" value="UniProtKB-SubCell"/>
</dbReference>
<evidence type="ECO:0000313" key="8">
    <source>
        <dbReference type="Proteomes" id="UP001367676"/>
    </source>
</evidence>
<dbReference type="Proteomes" id="UP001367676">
    <property type="component" value="Unassembled WGS sequence"/>
</dbReference>
<protein>
    <recommendedName>
        <fullName evidence="6">Major facilitator superfamily (MFS) profile domain-containing protein</fullName>
    </recommendedName>
</protein>
<keyword evidence="2 5" id="KW-0812">Transmembrane</keyword>
<dbReference type="PANTHER" id="PTHR48021:SF46">
    <property type="entry name" value="MAJOR FACILITATOR SUPERFAMILY (MFS) PROFILE DOMAIN-CONTAINING PROTEIN"/>
    <property type="match status" value="1"/>
</dbReference>
<evidence type="ECO:0000256" key="1">
    <source>
        <dbReference type="ARBA" id="ARBA00004141"/>
    </source>
</evidence>
<comment type="subcellular location">
    <subcellularLocation>
        <location evidence="1">Membrane</location>
        <topology evidence="1">Multi-pass membrane protein</topology>
    </subcellularLocation>
</comment>
<feature type="domain" description="Major facilitator superfamily (MFS) profile" evidence="6">
    <location>
        <begin position="58"/>
        <end position="485"/>
    </location>
</feature>
<keyword evidence="3 5" id="KW-1133">Transmembrane helix</keyword>
<dbReference type="InterPro" id="IPR036259">
    <property type="entry name" value="MFS_trans_sf"/>
</dbReference>
<dbReference type="PROSITE" id="PS50850">
    <property type="entry name" value="MFS"/>
    <property type="match status" value="1"/>
</dbReference>
<feature type="transmembrane region" description="Helical" evidence="5">
    <location>
        <begin position="436"/>
        <end position="457"/>
    </location>
</feature>
<feature type="transmembrane region" description="Helical" evidence="5">
    <location>
        <begin position="184"/>
        <end position="207"/>
    </location>
</feature>
<dbReference type="InterPro" id="IPR005828">
    <property type="entry name" value="MFS_sugar_transport-like"/>
</dbReference>
<gene>
    <name evidence="7" type="ORF">V9T40_008295</name>
</gene>
<dbReference type="InterPro" id="IPR020846">
    <property type="entry name" value="MFS_dom"/>
</dbReference>
<dbReference type="SUPFAM" id="SSF103473">
    <property type="entry name" value="MFS general substrate transporter"/>
    <property type="match status" value="1"/>
</dbReference>
<reference evidence="7 8" key="1">
    <citation type="submission" date="2024-03" db="EMBL/GenBank/DDBJ databases">
        <title>Adaptation during the transition from Ophiocordyceps entomopathogen to insect associate is accompanied by gene loss and intensified selection.</title>
        <authorList>
            <person name="Ward C.M."/>
            <person name="Onetto C.A."/>
            <person name="Borneman A.R."/>
        </authorList>
    </citation>
    <scope>NUCLEOTIDE SEQUENCE [LARGE SCALE GENOMIC DNA]</scope>
    <source>
        <strain evidence="7">AWRI1</strain>
        <tissue evidence="7">Single Adult Female</tissue>
    </source>
</reference>
<feature type="transmembrane region" description="Helical" evidence="5">
    <location>
        <begin position="213"/>
        <end position="232"/>
    </location>
</feature>
<evidence type="ECO:0000256" key="3">
    <source>
        <dbReference type="ARBA" id="ARBA00022989"/>
    </source>
</evidence>
<feature type="transmembrane region" description="Helical" evidence="5">
    <location>
        <begin position="395"/>
        <end position="415"/>
    </location>
</feature>
<dbReference type="GO" id="GO:0022857">
    <property type="term" value="F:transmembrane transporter activity"/>
    <property type="evidence" value="ECO:0007669"/>
    <property type="project" value="InterPro"/>
</dbReference>
<proteinExistence type="predicted"/>
<organism evidence="7 8">
    <name type="scientific">Parthenolecanium corni</name>
    <dbReference type="NCBI Taxonomy" id="536013"/>
    <lineage>
        <taxon>Eukaryota</taxon>
        <taxon>Metazoa</taxon>
        <taxon>Ecdysozoa</taxon>
        <taxon>Arthropoda</taxon>
        <taxon>Hexapoda</taxon>
        <taxon>Insecta</taxon>
        <taxon>Pterygota</taxon>
        <taxon>Neoptera</taxon>
        <taxon>Paraneoptera</taxon>
        <taxon>Hemiptera</taxon>
        <taxon>Sternorrhyncha</taxon>
        <taxon>Coccoidea</taxon>
        <taxon>Coccidae</taxon>
        <taxon>Parthenolecanium</taxon>
    </lineage>
</organism>
<feature type="transmembrane region" description="Helical" evidence="5">
    <location>
        <begin position="463"/>
        <end position="481"/>
    </location>
</feature>
<dbReference type="AlphaFoldDB" id="A0AAN9TY71"/>
<dbReference type="Pfam" id="PF00083">
    <property type="entry name" value="Sugar_tr"/>
    <property type="match status" value="1"/>
</dbReference>
<feature type="transmembrane region" description="Helical" evidence="5">
    <location>
        <begin position="334"/>
        <end position="351"/>
    </location>
</feature>
<accession>A0AAN9TY71</accession>
<keyword evidence="4 5" id="KW-0472">Membrane</keyword>
<feature type="transmembrane region" description="Helical" evidence="5">
    <location>
        <begin position="127"/>
        <end position="144"/>
    </location>
</feature>
<evidence type="ECO:0000256" key="2">
    <source>
        <dbReference type="ARBA" id="ARBA00022692"/>
    </source>
</evidence>
<dbReference type="InterPro" id="IPR050549">
    <property type="entry name" value="MFS_Trehalose_Transporter"/>
</dbReference>
<dbReference type="EMBL" id="JBBCAQ010000010">
    <property type="protein sequence ID" value="KAK7600854.1"/>
    <property type="molecule type" value="Genomic_DNA"/>
</dbReference>
<keyword evidence="8" id="KW-1185">Reference proteome</keyword>
<feature type="transmembrane region" description="Helical" evidence="5">
    <location>
        <begin position="363"/>
        <end position="383"/>
    </location>
</feature>
<evidence type="ECO:0000259" key="6">
    <source>
        <dbReference type="PROSITE" id="PS50850"/>
    </source>
</evidence>
<evidence type="ECO:0000313" key="7">
    <source>
        <dbReference type="EMBL" id="KAK7600854.1"/>
    </source>
</evidence>
<dbReference type="PANTHER" id="PTHR48021">
    <property type="match status" value="1"/>
</dbReference>